<dbReference type="GO" id="GO:0005524">
    <property type="term" value="F:ATP binding"/>
    <property type="evidence" value="ECO:0007669"/>
    <property type="project" value="UniProtKB-KW"/>
</dbReference>
<dbReference type="SUPFAM" id="SSF100920">
    <property type="entry name" value="Heat shock protein 70kD (HSP70), peptide-binding domain"/>
    <property type="match status" value="1"/>
</dbReference>
<evidence type="ECO:0000256" key="1">
    <source>
        <dbReference type="ARBA" id="ARBA00022741"/>
    </source>
</evidence>
<dbReference type="Proteomes" id="UP000663853">
    <property type="component" value="Unassembled WGS sequence"/>
</dbReference>
<name>A0A8H3C4E8_9AGAM</name>
<feature type="chain" id="PRO_5035002859" evidence="4">
    <location>
        <begin position="22"/>
        <end position="554"/>
    </location>
</feature>
<reference evidence="5" key="1">
    <citation type="submission" date="2021-01" db="EMBL/GenBank/DDBJ databases">
        <authorList>
            <person name="Kaushik A."/>
        </authorList>
    </citation>
    <scope>NUCLEOTIDE SEQUENCE</scope>
    <source>
        <strain evidence="5">AG6-10EEA</strain>
    </source>
</reference>
<keyword evidence="4" id="KW-0732">Signal</keyword>
<dbReference type="InterPro" id="IPR043129">
    <property type="entry name" value="ATPase_NBD"/>
</dbReference>
<dbReference type="Pfam" id="PF00012">
    <property type="entry name" value="HSP70"/>
    <property type="match status" value="2"/>
</dbReference>
<proteinExistence type="inferred from homology"/>
<dbReference type="PROSITE" id="PS00297">
    <property type="entry name" value="HSP70_1"/>
    <property type="match status" value="1"/>
</dbReference>
<gene>
    <name evidence="5" type="ORF">RDB_LOCUS77242</name>
</gene>
<evidence type="ECO:0000256" key="2">
    <source>
        <dbReference type="ARBA" id="ARBA00022840"/>
    </source>
</evidence>
<protein>
    <submittedName>
        <fullName evidence="5">Uncharacterized protein</fullName>
    </submittedName>
</protein>
<keyword evidence="2 3" id="KW-0067">ATP-binding</keyword>
<dbReference type="FunFam" id="3.30.420.40:FF:000026">
    <property type="entry name" value="Heat shock protein 70"/>
    <property type="match status" value="1"/>
</dbReference>
<accession>A0A8H3C4E8</accession>
<evidence type="ECO:0000313" key="6">
    <source>
        <dbReference type="Proteomes" id="UP000663853"/>
    </source>
</evidence>
<evidence type="ECO:0000313" key="5">
    <source>
        <dbReference type="EMBL" id="CAE6472992.1"/>
    </source>
</evidence>
<dbReference type="InterPro" id="IPR018181">
    <property type="entry name" value="Heat_shock_70_CS"/>
</dbReference>
<dbReference type="InterPro" id="IPR013126">
    <property type="entry name" value="Hsp_70_fam"/>
</dbReference>
<comment type="caution">
    <text evidence="5">The sequence shown here is derived from an EMBL/GenBank/DDBJ whole genome shotgun (WGS) entry which is preliminary data.</text>
</comment>
<evidence type="ECO:0000256" key="3">
    <source>
        <dbReference type="RuleBase" id="RU003322"/>
    </source>
</evidence>
<dbReference type="InterPro" id="IPR029047">
    <property type="entry name" value="HSP70_peptide-bd_sf"/>
</dbReference>
<feature type="signal peptide" evidence="4">
    <location>
        <begin position="1"/>
        <end position="21"/>
    </location>
</feature>
<dbReference type="PROSITE" id="PS01036">
    <property type="entry name" value="HSP70_3"/>
    <property type="match status" value="1"/>
</dbReference>
<dbReference type="GO" id="GO:0140662">
    <property type="term" value="F:ATP-dependent protein folding chaperone"/>
    <property type="evidence" value="ECO:0007669"/>
    <property type="project" value="InterPro"/>
</dbReference>
<dbReference type="AlphaFoldDB" id="A0A8H3C4E8"/>
<evidence type="ECO:0000256" key="4">
    <source>
        <dbReference type="SAM" id="SignalP"/>
    </source>
</evidence>
<keyword evidence="1 3" id="KW-0547">Nucleotide-binding</keyword>
<dbReference type="PRINTS" id="PR00301">
    <property type="entry name" value="HEATSHOCK70"/>
</dbReference>
<comment type="similarity">
    <text evidence="3">Belongs to the heat shock protein 70 family.</text>
</comment>
<dbReference type="PROSITE" id="PS00329">
    <property type="entry name" value="HSP70_2"/>
    <property type="match status" value="1"/>
</dbReference>
<dbReference type="Gene3D" id="3.30.420.40">
    <property type="match status" value="2"/>
</dbReference>
<sequence length="554" mass="60598">MISPRLILIILSLICMTLVAAGSHSDNGPIVGIDLGTTFSCVAVYRNGRAEVIPNSQGGRTTASWVSFRGAERLVGDAAKHAFHSAPAQTVFSVKRIIGREYEDAELQQEVKRWPFDVVDQGGRPSIQIYNDDVLQSFAPEEVSAMILGKMKQTAETYLGKKVTRAVVTVPAYFNDAQRQATKDAGAIAGLNIIRMVNEPTAAALAYGSDRKMTGSSLILVYDFGGGTLDVSLLSLVNGAFKALATSGDTHLGGEDLDHNVVNYFVDKYRRSAGADVSTNHRSMSKLKKEVERAKRILSTESIATLEIEGFHRGRNFSESLTRAKFEQLNQELFQKALVPVRQVLKDAKLSTSAVDEILLVGGSTMIPKVQSMLRDVFRGKTLSQGIHPDEAVALGAAINAGILSNEAGLEDLTLADFDLDVNGILRVKAMEISTGKSKALVITTRRQGLSQEELHAMAHKSEKLGSQEIARTARSERVNEITKQLWDLEEKLQTREFRAALAEEERHASVLEAIVAEAMVWLEENESKVTLQELNENIESWSLPNPNQTIAHA</sequence>
<dbReference type="PANTHER" id="PTHR19375">
    <property type="entry name" value="HEAT SHOCK PROTEIN 70KDA"/>
    <property type="match status" value="1"/>
</dbReference>
<dbReference type="SUPFAM" id="SSF53067">
    <property type="entry name" value="Actin-like ATPase domain"/>
    <property type="match status" value="2"/>
</dbReference>
<organism evidence="5 6">
    <name type="scientific">Rhizoctonia solani</name>
    <dbReference type="NCBI Taxonomy" id="456999"/>
    <lineage>
        <taxon>Eukaryota</taxon>
        <taxon>Fungi</taxon>
        <taxon>Dikarya</taxon>
        <taxon>Basidiomycota</taxon>
        <taxon>Agaricomycotina</taxon>
        <taxon>Agaricomycetes</taxon>
        <taxon>Cantharellales</taxon>
        <taxon>Ceratobasidiaceae</taxon>
        <taxon>Rhizoctonia</taxon>
    </lineage>
</organism>
<dbReference type="EMBL" id="CAJMXA010001938">
    <property type="protein sequence ID" value="CAE6472992.1"/>
    <property type="molecule type" value="Genomic_DNA"/>
</dbReference>
<dbReference type="FunFam" id="3.90.640.10:FF:000002">
    <property type="entry name" value="Heat shock 70 kDa"/>
    <property type="match status" value="1"/>
</dbReference>
<dbReference type="Gene3D" id="3.90.640.10">
    <property type="entry name" value="Actin, Chain A, domain 4"/>
    <property type="match status" value="1"/>
</dbReference>